<keyword evidence="8" id="KW-1185">Reference proteome</keyword>
<dbReference type="PANTHER" id="PTHR43673:SF2">
    <property type="entry name" value="NITROREDUCTASE"/>
    <property type="match status" value="1"/>
</dbReference>
<evidence type="ECO:0000256" key="5">
    <source>
        <dbReference type="ARBA" id="ARBA00023002"/>
    </source>
</evidence>
<dbReference type="Proteomes" id="UP000509623">
    <property type="component" value="Chromosome"/>
</dbReference>
<feature type="domain" description="Nitroreductase" evidence="6">
    <location>
        <begin position="68"/>
        <end position="145"/>
    </location>
</feature>
<accession>A0ABX6PW49</accession>
<dbReference type="SUPFAM" id="SSF55469">
    <property type="entry name" value="FMN-dependent nitroreductase-like"/>
    <property type="match status" value="1"/>
</dbReference>
<evidence type="ECO:0000313" key="7">
    <source>
        <dbReference type="EMBL" id="QKO30541.1"/>
    </source>
</evidence>
<keyword evidence="5" id="KW-0560">Oxidoreductase</keyword>
<dbReference type="PANTHER" id="PTHR43673">
    <property type="entry name" value="NAD(P)H NITROREDUCTASE YDGI-RELATED"/>
    <property type="match status" value="1"/>
</dbReference>
<evidence type="ECO:0000256" key="3">
    <source>
        <dbReference type="ARBA" id="ARBA00022630"/>
    </source>
</evidence>
<dbReference type="Pfam" id="PF00881">
    <property type="entry name" value="Nitroreductase"/>
    <property type="match status" value="2"/>
</dbReference>
<protein>
    <submittedName>
        <fullName evidence="7">Nitroreductase family protein</fullName>
    </submittedName>
</protein>
<dbReference type="Gene3D" id="3.40.109.10">
    <property type="entry name" value="NADH Oxidase"/>
    <property type="match status" value="1"/>
</dbReference>
<sequence length="164" mass="18152">MDSIFMRTSIRNYQVKPVEPEKLEQLLKAGMAAPSACNQQPWEFYVVQDTVTLRKLSECSPYSACAAHAPAALVLCIRREGLVYAEDAPLDMSACCENILLEAAQLGLGAVWLGVYPQRDRMLSVANALHLPDTLESFAIVPVGYPTATAVQQDRFDRTRIHIV</sequence>
<feature type="domain" description="Nitroreductase" evidence="6">
    <location>
        <begin position="6"/>
        <end position="58"/>
    </location>
</feature>
<organism evidence="7 8">
    <name type="scientific">Caproicibacterium lactatifermentans</name>
    <dbReference type="NCBI Taxonomy" id="2666138"/>
    <lineage>
        <taxon>Bacteria</taxon>
        <taxon>Bacillati</taxon>
        <taxon>Bacillota</taxon>
        <taxon>Clostridia</taxon>
        <taxon>Eubacteriales</taxon>
        <taxon>Oscillospiraceae</taxon>
        <taxon>Caproicibacterium</taxon>
    </lineage>
</organism>
<proteinExistence type="inferred from homology"/>
<evidence type="ECO:0000259" key="6">
    <source>
        <dbReference type="Pfam" id="PF00881"/>
    </source>
</evidence>
<reference evidence="8" key="1">
    <citation type="submission" date="2019-11" db="EMBL/GenBank/DDBJ databases">
        <authorList>
            <person name="Ren C."/>
            <person name="Wang H."/>
            <person name="Xu Y."/>
        </authorList>
    </citation>
    <scope>NUCLEOTIDE SEQUENCE [LARGE SCALE GENOMIC DNA]</scope>
    <source>
        <strain evidence="8">JNU-WLY1368</strain>
    </source>
</reference>
<evidence type="ECO:0000256" key="2">
    <source>
        <dbReference type="ARBA" id="ARBA00007118"/>
    </source>
</evidence>
<gene>
    <name evidence="7" type="ORF">GKP14_05680</name>
</gene>
<dbReference type="RefSeq" id="WP_174403124.1">
    <property type="nucleotide sequence ID" value="NZ_CP046161.1"/>
</dbReference>
<dbReference type="EMBL" id="CP046161">
    <property type="protein sequence ID" value="QKO30541.1"/>
    <property type="molecule type" value="Genomic_DNA"/>
</dbReference>
<evidence type="ECO:0000256" key="4">
    <source>
        <dbReference type="ARBA" id="ARBA00022643"/>
    </source>
</evidence>
<name>A0ABX6PW49_9FIRM</name>
<evidence type="ECO:0000313" key="8">
    <source>
        <dbReference type="Proteomes" id="UP000509623"/>
    </source>
</evidence>
<dbReference type="InterPro" id="IPR000415">
    <property type="entry name" value="Nitroreductase-like"/>
</dbReference>
<keyword evidence="4" id="KW-0288">FMN</keyword>
<keyword evidence="3" id="KW-0285">Flavoprotein</keyword>
<comment type="cofactor">
    <cofactor evidence="1">
        <name>FMN</name>
        <dbReference type="ChEBI" id="CHEBI:58210"/>
    </cofactor>
</comment>
<comment type="similarity">
    <text evidence="2">Belongs to the nitroreductase family.</text>
</comment>
<evidence type="ECO:0000256" key="1">
    <source>
        <dbReference type="ARBA" id="ARBA00001917"/>
    </source>
</evidence>
<dbReference type="InterPro" id="IPR029479">
    <property type="entry name" value="Nitroreductase"/>
</dbReference>